<protein>
    <recommendedName>
        <fullName evidence="3">Asl1-like glycosyl hydrolase catalytic domain-containing protein</fullName>
    </recommendedName>
</protein>
<dbReference type="RefSeq" id="WP_286346193.1">
    <property type="nucleotide sequence ID" value="NZ_AP027732.1"/>
</dbReference>
<proteinExistence type="predicted"/>
<organism evidence="1 2">
    <name type="scientific">Frondihabitans sucicola</name>
    <dbReference type="NCBI Taxonomy" id="1268041"/>
    <lineage>
        <taxon>Bacteria</taxon>
        <taxon>Bacillati</taxon>
        <taxon>Actinomycetota</taxon>
        <taxon>Actinomycetes</taxon>
        <taxon>Micrococcales</taxon>
        <taxon>Microbacteriaceae</taxon>
        <taxon>Frondihabitans</taxon>
    </lineage>
</organism>
<dbReference type="EMBL" id="AP027732">
    <property type="protein sequence ID" value="BDZ49389.1"/>
    <property type="molecule type" value="Genomic_DNA"/>
</dbReference>
<dbReference type="InterPro" id="IPR017853">
    <property type="entry name" value="GH"/>
</dbReference>
<keyword evidence="2" id="KW-1185">Reference proteome</keyword>
<name>A0ABM8GLV0_9MICO</name>
<dbReference type="Gene3D" id="3.20.20.80">
    <property type="entry name" value="Glycosidases"/>
    <property type="match status" value="1"/>
</dbReference>
<evidence type="ECO:0000313" key="1">
    <source>
        <dbReference type="EMBL" id="BDZ49389.1"/>
    </source>
</evidence>
<evidence type="ECO:0000313" key="2">
    <source>
        <dbReference type="Proteomes" id="UP001321486"/>
    </source>
</evidence>
<gene>
    <name evidence="1" type="ORF">GCM10025867_16300</name>
</gene>
<dbReference type="Proteomes" id="UP001321486">
    <property type="component" value="Chromosome"/>
</dbReference>
<dbReference type="SUPFAM" id="SSF51445">
    <property type="entry name" value="(Trans)glycosidases"/>
    <property type="match status" value="1"/>
</dbReference>
<evidence type="ECO:0008006" key="3">
    <source>
        <dbReference type="Google" id="ProtNLM"/>
    </source>
</evidence>
<sequence>MVYRDGATVGDTFAVTLLLWYGGMIYHSGTGGQFYVCANSQWLKVTDPRIPLSAPAGLLYGANGHHDTPQSPALVVSLLTGLGLSSYRVNCTEDPTSLTKVVALAEAMQGTGITLFPVIDKGLQDADGTLFATEDAAYASGYTTGAGVAAALTPYGVTMIECGNELTRNPAIILPGETADAGTKAADFDNQNWPLMRGLLRGMIDGVKSVQATAKVGVNFCKSDIGASDALWDGFQPDGSGGYPLVRWDITTWHNYEGDGDIFAIGTDGAGPSFNLPIYCKARYGTPFMMTEWNSDPNQPLSHRASYIPSQLAEFRAHRTTEAFQASMIYELDGGTEWGLVDDAGTPVQPPYQAFHDYVAANPDS</sequence>
<accession>A0ABM8GLV0</accession>
<reference evidence="2" key="1">
    <citation type="journal article" date="2019" name="Int. J. Syst. Evol. Microbiol.">
        <title>The Global Catalogue of Microorganisms (GCM) 10K type strain sequencing project: providing services to taxonomists for standard genome sequencing and annotation.</title>
        <authorList>
            <consortium name="The Broad Institute Genomics Platform"/>
            <consortium name="The Broad Institute Genome Sequencing Center for Infectious Disease"/>
            <person name="Wu L."/>
            <person name="Ma J."/>
        </authorList>
    </citation>
    <scope>NUCLEOTIDE SEQUENCE [LARGE SCALE GENOMIC DNA]</scope>
    <source>
        <strain evidence="2">NBRC 108728</strain>
    </source>
</reference>